<accession>A0A8H4VQH3</accession>
<evidence type="ECO:0000313" key="2">
    <source>
        <dbReference type="EMBL" id="KAF4619136.1"/>
    </source>
</evidence>
<reference evidence="2 3" key="1">
    <citation type="submission" date="2019-12" db="EMBL/GenBank/DDBJ databases">
        <authorList>
            <person name="Floudas D."/>
            <person name="Bentzer J."/>
            <person name="Ahren D."/>
            <person name="Johansson T."/>
            <person name="Persson P."/>
            <person name="Tunlid A."/>
        </authorList>
    </citation>
    <scope>NUCLEOTIDE SEQUENCE [LARGE SCALE GENOMIC DNA]</scope>
    <source>
        <strain evidence="2 3">CBS 102.39</strain>
    </source>
</reference>
<evidence type="ECO:0000313" key="3">
    <source>
        <dbReference type="Proteomes" id="UP000521872"/>
    </source>
</evidence>
<comment type="caution">
    <text evidence="2">The sequence shown here is derived from an EMBL/GenBank/DDBJ whole genome shotgun (WGS) entry which is preliminary data.</text>
</comment>
<feature type="region of interest" description="Disordered" evidence="1">
    <location>
        <begin position="27"/>
        <end position="49"/>
    </location>
</feature>
<dbReference type="AlphaFoldDB" id="A0A8H4VQH3"/>
<dbReference type="Proteomes" id="UP000521872">
    <property type="component" value="Unassembled WGS sequence"/>
</dbReference>
<proteinExistence type="predicted"/>
<protein>
    <submittedName>
        <fullName evidence="2">Uncharacterized protein</fullName>
    </submittedName>
</protein>
<sequence length="202" mass="22383">MSFATQACRRVRSLNATSSRQYSVAKAAQASSKASSSSTTQRVPSHHTLPPAKMRALIALYHQSDSWITEDNLLERIDATFVPDTNDAYALNVMNRRLPSIDDLEKKRVEMRMAPKMAQWSSAATDTVGLSGSGNWSEKTSPREAKVIEALYGVKVQSTTEDRRTEERLLPGLEVVQEVSGLLDRSPSHLNAPPRKEKKGRS</sequence>
<feature type="region of interest" description="Disordered" evidence="1">
    <location>
        <begin position="180"/>
        <end position="202"/>
    </location>
</feature>
<organism evidence="2 3">
    <name type="scientific">Agrocybe pediades</name>
    <dbReference type="NCBI Taxonomy" id="84607"/>
    <lineage>
        <taxon>Eukaryota</taxon>
        <taxon>Fungi</taxon>
        <taxon>Dikarya</taxon>
        <taxon>Basidiomycota</taxon>
        <taxon>Agaricomycotina</taxon>
        <taxon>Agaricomycetes</taxon>
        <taxon>Agaricomycetidae</taxon>
        <taxon>Agaricales</taxon>
        <taxon>Agaricineae</taxon>
        <taxon>Strophariaceae</taxon>
        <taxon>Agrocybe</taxon>
    </lineage>
</organism>
<gene>
    <name evidence="2" type="ORF">D9613_005565</name>
</gene>
<feature type="compositionally biased region" description="Low complexity" evidence="1">
    <location>
        <begin position="27"/>
        <end position="41"/>
    </location>
</feature>
<keyword evidence="3" id="KW-1185">Reference proteome</keyword>
<evidence type="ECO:0000256" key="1">
    <source>
        <dbReference type="SAM" id="MobiDB-lite"/>
    </source>
</evidence>
<dbReference type="EMBL" id="JAACJL010000016">
    <property type="protein sequence ID" value="KAF4619136.1"/>
    <property type="molecule type" value="Genomic_DNA"/>
</dbReference>
<name>A0A8H4VQH3_9AGAR</name>